<dbReference type="Proteomes" id="UP000241462">
    <property type="component" value="Unassembled WGS sequence"/>
</dbReference>
<organism evidence="3 4">
    <name type="scientific">Coniella lustricola</name>
    <dbReference type="NCBI Taxonomy" id="2025994"/>
    <lineage>
        <taxon>Eukaryota</taxon>
        <taxon>Fungi</taxon>
        <taxon>Dikarya</taxon>
        <taxon>Ascomycota</taxon>
        <taxon>Pezizomycotina</taxon>
        <taxon>Sordariomycetes</taxon>
        <taxon>Sordariomycetidae</taxon>
        <taxon>Diaporthales</taxon>
        <taxon>Schizoparmaceae</taxon>
        <taxon>Coniella</taxon>
    </lineage>
</organism>
<feature type="region of interest" description="Disordered" evidence="1">
    <location>
        <begin position="152"/>
        <end position="174"/>
    </location>
</feature>
<keyword evidence="2" id="KW-0472">Membrane</keyword>
<keyword evidence="2" id="KW-0812">Transmembrane</keyword>
<evidence type="ECO:0000313" key="4">
    <source>
        <dbReference type="Proteomes" id="UP000241462"/>
    </source>
</evidence>
<dbReference type="AlphaFoldDB" id="A0A2T3AIJ2"/>
<evidence type="ECO:0000256" key="1">
    <source>
        <dbReference type="SAM" id="MobiDB-lite"/>
    </source>
</evidence>
<reference evidence="3 4" key="1">
    <citation type="journal article" date="2018" name="Mycol. Prog.">
        <title>Coniella lustricola, a new species from submerged detritus.</title>
        <authorList>
            <person name="Raudabaugh D.B."/>
            <person name="Iturriaga T."/>
            <person name="Carver A."/>
            <person name="Mondo S."/>
            <person name="Pangilinan J."/>
            <person name="Lipzen A."/>
            <person name="He G."/>
            <person name="Amirebrahimi M."/>
            <person name="Grigoriev I.V."/>
            <person name="Miller A.N."/>
        </authorList>
    </citation>
    <scope>NUCLEOTIDE SEQUENCE [LARGE SCALE GENOMIC DNA]</scope>
    <source>
        <strain evidence="3 4">B22-T-1</strain>
    </source>
</reference>
<accession>A0A2T3AIJ2</accession>
<gene>
    <name evidence="3" type="ORF">BD289DRAFT_49045</name>
</gene>
<proteinExistence type="predicted"/>
<keyword evidence="2" id="KW-1133">Transmembrane helix</keyword>
<dbReference type="InParanoid" id="A0A2T3AIJ2"/>
<evidence type="ECO:0000313" key="3">
    <source>
        <dbReference type="EMBL" id="PSR99277.1"/>
    </source>
</evidence>
<evidence type="ECO:0000256" key="2">
    <source>
        <dbReference type="SAM" id="Phobius"/>
    </source>
</evidence>
<feature type="region of interest" description="Disordered" evidence="1">
    <location>
        <begin position="202"/>
        <end position="286"/>
    </location>
</feature>
<name>A0A2T3AIJ2_9PEZI</name>
<feature type="compositionally biased region" description="Polar residues" evidence="1">
    <location>
        <begin position="102"/>
        <end position="116"/>
    </location>
</feature>
<feature type="region of interest" description="Disordered" evidence="1">
    <location>
        <begin position="316"/>
        <end position="336"/>
    </location>
</feature>
<keyword evidence="4" id="KW-1185">Reference proteome</keyword>
<protein>
    <submittedName>
        <fullName evidence="3">Uncharacterized protein</fullName>
    </submittedName>
</protein>
<sequence length="377" mass="40136">MAFTLYHHSSPHSTAREQSPSPLRSAAAAAAGGGGVGFSRCSRRSTCTRITLHMCVLVCGFFTIACTVGLVIYLAWLHANPLRAEIHTRSQRPVLIHDGEDQSVNSPSPHWNSLWQGQHKARLHAQQDDNQQLQDDGDDAQLIMHRDAEMDQPAGEADHRHHLQNTNSNPQRLHMRRQLKVPDTDDMVTTFAAESEHVSTATAAAAAGGAPLPTKSISTIPSNWKPPGGISWATSQRDAVAGGYESSASTSTNVSSPKTTIPSSSSSSSSSGGTRTVSTPPNMETFPTIIDGVALSTLRTRTSTLYAVHGGNLVHGRSVDGDDDDDEESLSETTGTAATTTVHFTEFSDTTGVAATTTVHFMEFPDTTGMAATTTAF</sequence>
<feature type="transmembrane region" description="Helical" evidence="2">
    <location>
        <begin position="50"/>
        <end position="76"/>
    </location>
</feature>
<feature type="region of interest" description="Disordered" evidence="1">
    <location>
        <begin position="99"/>
        <end position="134"/>
    </location>
</feature>
<feature type="compositionally biased region" description="Low complexity" evidence="1">
    <location>
        <begin position="246"/>
        <end position="281"/>
    </location>
</feature>
<feature type="compositionally biased region" description="Acidic residues" evidence="1">
    <location>
        <begin position="321"/>
        <end position="330"/>
    </location>
</feature>
<dbReference type="EMBL" id="KZ678385">
    <property type="protein sequence ID" value="PSR99277.1"/>
    <property type="molecule type" value="Genomic_DNA"/>
</dbReference>